<evidence type="ECO:0000256" key="2">
    <source>
        <dbReference type="ARBA" id="ARBA00001947"/>
    </source>
</evidence>
<dbReference type="EMBL" id="JBIAZU010000004">
    <property type="protein sequence ID" value="MFF5292166.1"/>
    <property type="molecule type" value="Genomic_DNA"/>
</dbReference>
<dbReference type="Gene3D" id="3.40.50.280">
    <property type="entry name" value="Cobalamin-binding domain"/>
    <property type="match status" value="1"/>
</dbReference>
<keyword evidence="14" id="KW-0677">Repeat</keyword>
<dbReference type="Gene3D" id="3.20.20.330">
    <property type="entry name" value="Homocysteine-binding-like domain"/>
    <property type="match status" value="1"/>
</dbReference>
<dbReference type="InterPro" id="IPR036594">
    <property type="entry name" value="Meth_synthase_dom"/>
</dbReference>
<dbReference type="InterPro" id="IPR033706">
    <property type="entry name" value="Met_synthase_B12-bd"/>
</dbReference>
<evidence type="ECO:0000256" key="3">
    <source>
        <dbReference type="ARBA" id="ARBA00001956"/>
    </source>
</evidence>
<keyword evidence="11 21" id="KW-0808">Transferase</keyword>
<keyword evidence="29" id="KW-1185">Reference proteome</keyword>
<keyword evidence="16 21" id="KW-0486">Methionine biosynthesis</keyword>
<dbReference type="NCBIfam" id="NF007024">
    <property type="entry name" value="PRK09490.1"/>
    <property type="match status" value="1"/>
</dbReference>
<feature type="domain" description="AdoMet activation" evidence="25">
    <location>
        <begin position="899"/>
        <end position="1211"/>
    </location>
</feature>
<evidence type="ECO:0000256" key="22">
    <source>
        <dbReference type="PROSITE-ProRule" id="PRU00333"/>
    </source>
</evidence>
<dbReference type="PROSITE" id="PS50970">
    <property type="entry name" value="HCY"/>
    <property type="match status" value="1"/>
</dbReference>
<dbReference type="PANTHER" id="PTHR45833">
    <property type="entry name" value="METHIONINE SYNTHASE"/>
    <property type="match status" value="1"/>
</dbReference>
<comment type="domain">
    <text evidence="21">Modular enzyme with four functionally distinct domains. The isolated Hcy-binding domain catalyzes methyl transfer from free methylcobalamin to homocysteine. The Hcy-binding domain in association with the pterin-binding domain catalyzes the methylation of cob(I)alamin by methyltetrahydrofolate and the methylation of homocysteine. The B12-binding domain binds the cofactor. The AdoMet activation domain binds S-adenosyl-L-methionine. Under aerobic conditions cob(I)alamin can be converted to inactive cob(II)alamin. Reductive methylation by S-adenosyl-L-methionine and flavodoxin regenerates methylcobalamin.</text>
</comment>
<comment type="cofactor">
    <cofactor evidence="3 21">
        <name>methylcob(III)alamin</name>
        <dbReference type="ChEBI" id="CHEBI:28115"/>
    </cofactor>
</comment>
<evidence type="ECO:0000256" key="1">
    <source>
        <dbReference type="ARBA" id="ARBA00001700"/>
    </source>
</evidence>
<dbReference type="EC" id="2.1.1.13" evidence="6 20"/>
<evidence type="ECO:0000259" key="23">
    <source>
        <dbReference type="PROSITE" id="PS50970"/>
    </source>
</evidence>
<evidence type="ECO:0000256" key="20">
    <source>
        <dbReference type="NCBIfam" id="TIGR02082"/>
    </source>
</evidence>
<keyword evidence="9 21" id="KW-0028">Amino-acid biosynthesis</keyword>
<dbReference type="RefSeq" id="WP_020510047.1">
    <property type="nucleotide sequence ID" value="NZ_JBIAZU010000004.1"/>
</dbReference>
<evidence type="ECO:0000256" key="15">
    <source>
        <dbReference type="ARBA" id="ARBA00022833"/>
    </source>
</evidence>
<dbReference type="Pfam" id="PF02310">
    <property type="entry name" value="B12-binding"/>
    <property type="match status" value="1"/>
</dbReference>
<comment type="caution">
    <text evidence="28">The sequence shown here is derived from an EMBL/GenBank/DDBJ whole genome shotgun (WGS) entry which is preliminary data.</text>
</comment>
<comment type="catalytic activity">
    <reaction evidence="1 21">
        <text>(6S)-5-methyl-5,6,7,8-tetrahydrofolate + L-homocysteine = (6S)-5,6,7,8-tetrahydrofolate + L-methionine</text>
        <dbReference type="Rhea" id="RHEA:11172"/>
        <dbReference type="ChEBI" id="CHEBI:18608"/>
        <dbReference type="ChEBI" id="CHEBI:57453"/>
        <dbReference type="ChEBI" id="CHEBI:57844"/>
        <dbReference type="ChEBI" id="CHEBI:58199"/>
        <dbReference type="EC" id="2.1.1.13"/>
    </reaction>
</comment>
<evidence type="ECO:0000256" key="4">
    <source>
        <dbReference type="ARBA" id="ARBA00005178"/>
    </source>
</evidence>
<feature type="domain" description="B12-binding" evidence="26">
    <location>
        <begin position="749"/>
        <end position="884"/>
    </location>
</feature>
<evidence type="ECO:0000259" key="26">
    <source>
        <dbReference type="PROSITE" id="PS51332"/>
    </source>
</evidence>
<evidence type="ECO:0000256" key="14">
    <source>
        <dbReference type="ARBA" id="ARBA00022737"/>
    </source>
</evidence>
<dbReference type="InterPro" id="IPR004223">
    <property type="entry name" value="VitB12-dep_Met_synth_activ_dom"/>
</dbReference>
<feature type="binding site" evidence="22">
    <location>
        <position position="245"/>
    </location>
    <ligand>
        <name>Zn(2+)</name>
        <dbReference type="ChEBI" id="CHEBI:29105"/>
    </ligand>
</feature>
<comment type="pathway">
    <text evidence="4 21">Amino-acid biosynthesis; L-methionine biosynthesis via de novo pathway; L-methionine from L-homocysteine (MetH route): step 1/1.</text>
</comment>
<dbReference type="Gene3D" id="3.20.20.20">
    <property type="entry name" value="Dihydropteroate synthase-like"/>
    <property type="match status" value="1"/>
</dbReference>
<dbReference type="Gene3D" id="1.10.1240.10">
    <property type="entry name" value="Methionine synthase domain"/>
    <property type="match status" value="1"/>
</dbReference>
<evidence type="ECO:0000256" key="12">
    <source>
        <dbReference type="ARBA" id="ARBA00022691"/>
    </source>
</evidence>
<dbReference type="PROSITE" id="PS51337">
    <property type="entry name" value="B12_BINDING_NTER"/>
    <property type="match status" value="1"/>
</dbReference>
<dbReference type="Pfam" id="PF02965">
    <property type="entry name" value="Met_synt_B12"/>
    <property type="match status" value="1"/>
</dbReference>
<dbReference type="InterPro" id="IPR003759">
    <property type="entry name" value="Cbl-bd_cap"/>
</dbReference>
<protein>
    <recommendedName>
        <fullName evidence="7 20">Methionine synthase</fullName>
        <ecNumber evidence="6 20">2.1.1.13</ecNumber>
    </recommendedName>
    <alternativeName>
        <fullName evidence="19 21">5-methyltetrahydrofolate--homocysteine methyltransferase</fullName>
    </alternativeName>
</protein>
<evidence type="ECO:0000256" key="6">
    <source>
        <dbReference type="ARBA" id="ARBA00012032"/>
    </source>
</evidence>
<dbReference type="SUPFAM" id="SSF52242">
    <property type="entry name" value="Cobalamin (vitamin B12)-binding domain"/>
    <property type="match status" value="1"/>
</dbReference>
<dbReference type="PROSITE" id="PS50972">
    <property type="entry name" value="PTERIN_BINDING"/>
    <property type="match status" value="1"/>
</dbReference>
<comment type="function">
    <text evidence="18 21">Catalyzes the transfer of a methyl group from methyl-cobalamin to homocysteine, yielding enzyme-bound cob(I)alamin and methionine. Subsequently, remethylates the cofactor using methyltetrahydrofolate.</text>
</comment>
<evidence type="ECO:0000259" key="27">
    <source>
        <dbReference type="PROSITE" id="PS51337"/>
    </source>
</evidence>
<dbReference type="InterPro" id="IPR037010">
    <property type="entry name" value="VitB12-dep_Met_synth_activ_sf"/>
</dbReference>
<dbReference type="GO" id="GO:0008705">
    <property type="term" value="F:methionine synthase activity"/>
    <property type="evidence" value="ECO:0007669"/>
    <property type="project" value="UniProtKB-EC"/>
</dbReference>
<dbReference type="InterPro" id="IPR003726">
    <property type="entry name" value="HCY_dom"/>
</dbReference>
<evidence type="ECO:0000256" key="11">
    <source>
        <dbReference type="ARBA" id="ARBA00022679"/>
    </source>
</evidence>
<dbReference type="InterPro" id="IPR036724">
    <property type="entry name" value="Cobalamin-bd_sf"/>
</dbReference>
<dbReference type="InterPro" id="IPR011005">
    <property type="entry name" value="Dihydropteroate_synth-like_sf"/>
</dbReference>
<dbReference type="GO" id="GO:0032259">
    <property type="term" value="P:methylation"/>
    <property type="evidence" value="ECO:0007669"/>
    <property type="project" value="UniProtKB-KW"/>
</dbReference>
<dbReference type="Gene3D" id="1.10.288.10">
    <property type="entry name" value="Cobalamin-dependent Methionine Synthase, domain 2"/>
    <property type="match status" value="1"/>
</dbReference>
<dbReference type="InterPro" id="IPR000489">
    <property type="entry name" value="Pterin-binding_dom"/>
</dbReference>
<evidence type="ECO:0000313" key="29">
    <source>
        <dbReference type="Proteomes" id="UP001602245"/>
    </source>
</evidence>
<keyword evidence="13 21" id="KW-0479">Metal-binding</keyword>
<gene>
    <name evidence="28" type="primary">metH</name>
    <name evidence="28" type="ORF">ACFY35_22225</name>
</gene>
<dbReference type="PIRSF" id="PIRSF000381">
    <property type="entry name" value="MetH"/>
    <property type="match status" value="1"/>
</dbReference>
<evidence type="ECO:0000256" key="10">
    <source>
        <dbReference type="ARBA" id="ARBA00022628"/>
    </source>
</evidence>
<keyword evidence="10 21" id="KW-0846">Cobalamin</keyword>
<feature type="domain" description="B12-binding N-terminal" evidence="27">
    <location>
        <begin position="644"/>
        <end position="738"/>
    </location>
</feature>
<evidence type="ECO:0000256" key="8">
    <source>
        <dbReference type="ARBA" id="ARBA00022603"/>
    </source>
</evidence>
<dbReference type="Pfam" id="PF02574">
    <property type="entry name" value="S-methyl_trans"/>
    <property type="match status" value="1"/>
</dbReference>
<comment type="similarity">
    <text evidence="5">Belongs to the vitamin-B12 dependent methionine synthase family.</text>
</comment>
<evidence type="ECO:0000313" key="28">
    <source>
        <dbReference type="EMBL" id="MFF5292166.1"/>
    </source>
</evidence>
<keyword evidence="15 21" id="KW-0862">Zinc</keyword>
<feature type="binding site" evidence="22">
    <location>
        <position position="309"/>
    </location>
    <ligand>
        <name>Zn(2+)</name>
        <dbReference type="ChEBI" id="CHEBI:29105"/>
    </ligand>
</feature>
<feature type="domain" description="Pterin-binding" evidence="24">
    <location>
        <begin position="354"/>
        <end position="614"/>
    </location>
</feature>
<evidence type="ECO:0000256" key="13">
    <source>
        <dbReference type="ARBA" id="ARBA00022723"/>
    </source>
</evidence>
<evidence type="ECO:0000256" key="16">
    <source>
        <dbReference type="ARBA" id="ARBA00023167"/>
    </source>
</evidence>
<feature type="domain" description="Hcy-binding" evidence="23">
    <location>
        <begin position="7"/>
        <end position="323"/>
    </location>
</feature>
<proteinExistence type="inferred from homology"/>
<reference evidence="28 29" key="1">
    <citation type="submission" date="2024-10" db="EMBL/GenBank/DDBJ databases">
        <title>The Natural Products Discovery Center: Release of the First 8490 Sequenced Strains for Exploring Actinobacteria Biosynthetic Diversity.</title>
        <authorList>
            <person name="Kalkreuter E."/>
            <person name="Kautsar S.A."/>
            <person name="Yang D."/>
            <person name="Bader C.D."/>
            <person name="Teijaro C.N."/>
            <person name="Fluegel L."/>
            <person name="Davis C.M."/>
            <person name="Simpson J.R."/>
            <person name="Lauterbach L."/>
            <person name="Steele A.D."/>
            <person name="Gui C."/>
            <person name="Meng S."/>
            <person name="Li G."/>
            <person name="Viehrig K."/>
            <person name="Ye F."/>
            <person name="Su P."/>
            <person name="Kiefer A.F."/>
            <person name="Nichols A."/>
            <person name="Cepeda A.J."/>
            <person name="Yan W."/>
            <person name="Fan B."/>
            <person name="Jiang Y."/>
            <person name="Adhikari A."/>
            <person name="Zheng C.-J."/>
            <person name="Schuster L."/>
            <person name="Cowan T.M."/>
            <person name="Smanski M.J."/>
            <person name="Chevrette M.G."/>
            <person name="De Carvalho L.P.S."/>
            <person name="Shen B."/>
        </authorList>
    </citation>
    <scope>NUCLEOTIDE SEQUENCE [LARGE SCALE GENOMIC DNA]</scope>
    <source>
        <strain evidence="28 29">NPDC000087</strain>
    </source>
</reference>
<organism evidence="28 29">
    <name type="scientific">Paractinoplanes globisporus</name>
    <dbReference type="NCBI Taxonomy" id="113565"/>
    <lineage>
        <taxon>Bacteria</taxon>
        <taxon>Bacillati</taxon>
        <taxon>Actinomycetota</taxon>
        <taxon>Actinomycetes</taxon>
        <taxon>Micromonosporales</taxon>
        <taxon>Micromonosporaceae</taxon>
        <taxon>Paractinoplanes</taxon>
    </lineage>
</organism>
<dbReference type="InterPro" id="IPR036589">
    <property type="entry name" value="HCY_dom_sf"/>
</dbReference>
<dbReference type="SUPFAM" id="SSF56507">
    <property type="entry name" value="Methionine synthase activation domain-like"/>
    <property type="match status" value="1"/>
</dbReference>
<accession>A0ABW6WFT6</accession>
<dbReference type="SUPFAM" id="SSF82282">
    <property type="entry name" value="Homocysteine S-methyltransferase"/>
    <property type="match status" value="1"/>
</dbReference>
<dbReference type="PANTHER" id="PTHR45833:SF1">
    <property type="entry name" value="METHIONINE SYNTHASE"/>
    <property type="match status" value="1"/>
</dbReference>
<dbReference type="CDD" id="cd00740">
    <property type="entry name" value="MeTr"/>
    <property type="match status" value="1"/>
</dbReference>
<dbReference type="Gene3D" id="3.10.196.10">
    <property type="entry name" value="Vitamin B12-dependent methionine synthase, activation domain"/>
    <property type="match status" value="1"/>
</dbReference>
<keyword evidence="17 21" id="KW-0170">Cobalt</keyword>
<dbReference type="SMART" id="SM01018">
    <property type="entry name" value="B12-binding_2"/>
    <property type="match status" value="1"/>
</dbReference>
<evidence type="ECO:0000259" key="25">
    <source>
        <dbReference type="PROSITE" id="PS50974"/>
    </source>
</evidence>
<evidence type="ECO:0000256" key="18">
    <source>
        <dbReference type="ARBA" id="ARBA00025552"/>
    </source>
</evidence>
<comment type="cofactor">
    <cofactor evidence="2 21 22">
        <name>Zn(2+)</name>
        <dbReference type="ChEBI" id="CHEBI:29105"/>
    </cofactor>
</comment>
<keyword evidence="8 21" id="KW-0489">Methyltransferase</keyword>
<evidence type="ECO:0000256" key="7">
    <source>
        <dbReference type="ARBA" id="ARBA00013998"/>
    </source>
</evidence>
<evidence type="ECO:0000256" key="9">
    <source>
        <dbReference type="ARBA" id="ARBA00022605"/>
    </source>
</evidence>
<evidence type="ECO:0000256" key="5">
    <source>
        <dbReference type="ARBA" id="ARBA00010398"/>
    </source>
</evidence>
<dbReference type="InterPro" id="IPR011822">
    <property type="entry name" value="MetH"/>
</dbReference>
<keyword evidence="12 21" id="KW-0949">S-adenosyl-L-methionine</keyword>
<dbReference type="PROSITE" id="PS51332">
    <property type="entry name" value="B12_BINDING"/>
    <property type="match status" value="1"/>
</dbReference>
<name>A0ABW6WFT6_9ACTN</name>
<evidence type="ECO:0000256" key="21">
    <source>
        <dbReference type="PIRNR" id="PIRNR000381"/>
    </source>
</evidence>
<feature type="binding site" evidence="22">
    <location>
        <position position="308"/>
    </location>
    <ligand>
        <name>Zn(2+)</name>
        <dbReference type="ChEBI" id="CHEBI:29105"/>
    </ligand>
</feature>
<dbReference type="SUPFAM" id="SSF47644">
    <property type="entry name" value="Methionine synthase domain"/>
    <property type="match status" value="1"/>
</dbReference>
<evidence type="ECO:0000256" key="19">
    <source>
        <dbReference type="ARBA" id="ARBA00031040"/>
    </source>
</evidence>
<dbReference type="PROSITE" id="PS50974">
    <property type="entry name" value="ADOMET_ACTIVATION"/>
    <property type="match status" value="1"/>
</dbReference>
<sequence>MEKSSRLDELKRLLSERILVLDGAWGTMLQGAGLKPEDYRGDLIPADHEQDVTGDPDLVILTRPDVILDVHRQYLAAGADITTTNTFTATSIAQADYGLEAYVRQMNVRGAQLARQAADEAEAADGKPRFVAGSVGPLNVTLSLSPKVDDPAFRAVTFDQVKAAYAEQIAALAEGGVDLLLVETIFDTLNAKAAIAAAHEVAPGLPLWISVTIVDLSGRTLSGQTVEAFWRSIERAHPLVVGVNCSLGATQMRPHVVELARLADVFVASHPNAGLPNAFGGYDEPPAETAALVGEFAAAGLVNIVGGCCGTTPAHIGQIASTVAGLTPRAINPPAPTTRFSGLEPFEIGPDTGFVMIGERTNVTGSARFRRLIEADDYQGAVGVALDQVRGGANLLDVNMDADLLDSEQAMTTFLNLIATEPEVARIPVMIDSSKWSVLEAGLKCVQGKGVVNSISLKEGEEVFLEHARRIHEFGAGVVVMAFDEQGQADTRDRKVAICGRAYDLLVGAGFAPDDIIFDPNVLAVATGISEHNGYAKAFIEALPLIKERCPGVRTSGGISNLSFSFRGNDVVREAMHSAFLFHAVKAGLDMGIVNAGQLAVYQDIPADLLELVEDVLFDRREDATDRLVTFASTVTGKGKQREVDLSWRETPVAERLSYALVHGIVDFIEEDTEEARQLLPRPLEVIEGPLMDGMKIVGDLFGSGKMFLPQVVKSARVMKRSVAYLEPFMEAEKEQARLEGRVEAERGQGKVVLATVKGDVHDIGKNIVGVVLGCNNYEVIDLGVMVPAARILDTAVAEGADVIGLSGLITPSLDEMVSVGAEMERRGLKLPLLIGGATTSKQHTAVRIAPAYSSSTVHVLDASRVVGVVADLLDPDRAEKLDATNRVDQERLREQHANRHAQPLLTVSAARENREVVDFSELPTPAFTGVRVVEPSIAELREMIDWTFLFLAWELKGKFPQILERPEARELWDDANTLLDKIIADGSFRARGLYGFWGAHAEGDDIVLDNGTTFPMLRQQTQKPAGRANRSLADYIAPKGSGDHLGGFAVAIHGAGELAARYEAENDDYRAIMVKALADRLAEAFAEHIHLQARREWFEPGSQPVLEDLHAERFRGIRPALGYPASPDHSEKKDLFELLGTDAIGVGLTESFAMMPAAAVSGLIFAHPDAKYFTVGRIGKDQVVDYADRRGMPLDEVERWLRPNLAYEID</sequence>
<dbReference type="CDD" id="cd02069">
    <property type="entry name" value="methionine_synthase_B12_BD"/>
    <property type="match status" value="1"/>
</dbReference>
<dbReference type="Proteomes" id="UP001602245">
    <property type="component" value="Unassembled WGS sequence"/>
</dbReference>
<dbReference type="InterPro" id="IPR006158">
    <property type="entry name" value="Cobalamin-bd"/>
</dbReference>
<dbReference type="Pfam" id="PF00809">
    <property type="entry name" value="Pterin_bind"/>
    <property type="match status" value="1"/>
</dbReference>
<dbReference type="Pfam" id="PF02607">
    <property type="entry name" value="B12-binding_2"/>
    <property type="match status" value="1"/>
</dbReference>
<evidence type="ECO:0000259" key="24">
    <source>
        <dbReference type="PROSITE" id="PS50972"/>
    </source>
</evidence>
<evidence type="ECO:0000256" key="17">
    <source>
        <dbReference type="ARBA" id="ARBA00023285"/>
    </source>
</evidence>
<dbReference type="InterPro" id="IPR050554">
    <property type="entry name" value="Met_Synthase/Corrinoid"/>
</dbReference>
<dbReference type="NCBIfam" id="TIGR02082">
    <property type="entry name" value="metH"/>
    <property type="match status" value="1"/>
</dbReference>
<dbReference type="SUPFAM" id="SSF51717">
    <property type="entry name" value="Dihydropteroate synthetase-like"/>
    <property type="match status" value="1"/>
</dbReference>